<dbReference type="PROSITE" id="PS00086">
    <property type="entry name" value="CYTOCHROME_P450"/>
    <property type="match status" value="1"/>
</dbReference>
<keyword evidence="7" id="KW-0503">Monooxygenase</keyword>
<dbReference type="Proteomes" id="UP001567538">
    <property type="component" value="Unassembled WGS sequence"/>
</dbReference>
<dbReference type="InterPro" id="IPR002403">
    <property type="entry name" value="Cyt_P450_E_grp-IV"/>
</dbReference>
<dbReference type="Gene3D" id="1.10.630.10">
    <property type="entry name" value="Cytochrome P450"/>
    <property type="match status" value="1"/>
</dbReference>
<comment type="caution">
    <text evidence="8">The sequence shown here is derived from an EMBL/GenBank/DDBJ whole genome shotgun (WGS) entry which is preliminary data.</text>
</comment>
<dbReference type="GO" id="GO:0016020">
    <property type="term" value="C:membrane"/>
    <property type="evidence" value="ECO:0007669"/>
    <property type="project" value="UniProtKB-SubCell"/>
</dbReference>
<reference evidence="8 9" key="1">
    <citation type="submission" date="2024-06" db="EMBL/GenBank/DDBJ databases">
        <title>A chromosome level genome sequence of Diviner's sage (Salvia divinorum).</title>
        <authorList>
            <person name="Ford S.A."/>
            <person name="Ro D.-K."/>
            <person name="Ness R.W."/>
            <person name="Phillips M.A."/>
        </authorList>
    </citation>
    <scope>NUCLEOTIDE SEQUENCE [LARGE SCALE GENOMIC DNA]</scope>
    <source>
        <strain evidence="8">SAF-2024a</strain>
        <tissue evidence="8">Leaf</tissue>
    </source>
</reference>
<comment type="subcellular location">
    <subcellularLocation>
        <location evidence="1">Membrane</location>
        <topology evidence="1">Single-pass membrane protein</topology>
    </subcellularLocation>
</comment>
<evidence type="ECO:0000256" key="1">
    <source>
        <dbReference type="ARBA" id="ARBA00004167"/>
    </source>
</evidence>
<dbReference type="InterPro" id="IPR036396">
    <property type="entry name" value="Cyt_P450_sf"/>
</dbReference>
<comment type="similarity">
    <text evidence="7">Belongs to the cytochrome P450 family.</text>
</comment>
<evidence type="ECO:0000313" key="9">
    <source>
        <dbReference type="Proteomes" id="UP001567538"/>
    </source>
</evidence>
<keyword evidence="6 7" id="KW-0349">Heme</keyword>
<proteinExistence type="inferred from homology"/>
<organism evidence="8 9">
    <name type="scientific">Salvia divinorum</name>
    <name type="common">Maria pastora</name>
    <name type="synonym">Diviner's sage</name>
    <dbReference type="NCBI Taxonomy" id="28513"/>
    <lineage>
        <taxon>Eukaryota</taxon>
        <taxon>Viridiplantae</taxon>
        <taxon>Streptophyta</taxon>
        <taxon>Embryophyta</taxon>
        <taxon>Tracheophyta</taxon>
        <taxon>Spermatophyta</taxon>
        <taxon>Magnoliopsida</taxon>
        <taxon>eudicotyledons</taxon>
        <taxon>Gunneridae</taxon>
        <taxon>Pentapetalae</taxon>
        <taxon>asterids</taxon>
        <taxon>lamiids</taxon>
        <taxon>Lamiales</taxon>
        <taxon>Lamiaceae</taxon>
        <taxon>Nepetoideae</taxon>
        <taxon>Mentheae</taxon>
        <taxon>Salviinae</taxon>
        <taxon>Salvia</taxon>
        <taxon>Salvia subgen. Calosphace</taxon>
    </lineage>
</organism>
<dbReference type="SUPFAM" id="SSF48264">
    <property type="entry name" value="Cytochrome P450"/>
    <property type="match status" value="1"/>
</dbReference>
<evidence type="ECO:0000256" key="4">
    <source>
        <dbReference type="ARBA" id="ARBA00022989"/>
    </source>
</evidence>
<dbReference type="GO" id="GO:0046872">
    <property type="term" value="F:metal ion binding"/>
    <property type="evidence" value="ECO:0007669"/>
    <property type="project" value="UniProtKB-KW"/>
</dbReference>
<dbReference type="PRINTS" id="PR00465">
    <property type="entry name" value="EP450IV"/>
</dbReference>
<dbReference type="GO" id="GO:0004497">
    <property type="term" value="F:monooxygenase activity"/>
    <property type="evidence" value="ECO:0007669"/>
    <property type="project" value="UniProtKB-KW"/>
</dbReference>
<dbReference type="EMBL" id="JBEAFC010000005">
    <property type="protein sequence ID" value="KAL1556819.1"/>
    <property type="molecule type" value="Genomic_DNA"/>
</dbReference>
<gene>
    <name evidence="8" type="ORF">AAHA92_12394</name>
</gene>
<accession>A0ABD1HK36</accession>
<evidence type="ECO:0000256" key="7">
    <source>
        <dbReference type="RuleBase" id="RU000461"/>
    </source>
</evidence>
<protein>
    <submittedName>
        <fullName evidence="8">Cytochrome P450 87A3-like</fullName>
    </submittedName>
</protein>
<evidence type="ECO:0000313" key="8">
    <source>
        <dbReference type="EMBL" id="KAL1556819.1"/>
    </source>
</evidence>
<evidence type="ECO:0000256" key="2">
    <source>
        <dbReference type="ARBA" id="ARBA00022692"/>
    </source>
</evidence>
<comment type="cofactor">
    <cofactor evidence="6">
        <name>heme</name>
        <dbReference type="ChEBI" id="CHEBI:30413"/>
    </cofactor>
</comment>
<evidence type="ECO:0000256" key="5">
    <source>
        <dbReference type="ARBA" id="ARBA00023004"/>
    </source>
</evidence>
<keyword evidence="3 6" id="KW-0479">Metal-binding</keyword>
<keyword evidence="9" id="KW-1185">Reference proteome</keyword>
<keyword evidence="4" id="KW-1133">Transmembrane helix</keyword>
<dbReference type="Pfam" id="PF00067">
    <property type="entry name" value="p450"/>
    <property type="match status" value="1"/>
</dbReference>
<name>A0ABD1HK36_SALDI</name>
<feature type="binding site" description="axial binding residue" evidence="6">
    <location>
        <position position="89"/>
    </location>
    <ligand>
        <name>heme</name>
        <dbReference type="ChEBI" id="CHEBI:30413"/>
    </ligand>
    <ligandPart>
        <name>Fe</name>
        <dbReference type="ChEBI" id="CHEBI:18248"/>
    </ligandPart>
</feature>
<evidence type="ECO:0000256" key="6">
    <source>
        <dbReference type="PIRSR" id="PIRSR602403-1"/>
    </source>
</evidence>
<keyword evidence="7" id="KW-0560">Oxidoreductase</keyword>
<dbReference type="InterPro" id="IPR001128">
    <property type="entry name" value="Cyt_P450"/>
</dbReference>
<dbReference type="PANTHER" id="PTHR24286">
    <property type="entry name" value="CYTOCHROME P450 26"/>
    <property type="match status" value="1"/>
</dbReference>
<evidence type="ECO:0000256" key="3">
    <source>
        <dbReference type="ARBA" id="ARBA00022723"/>
    </source>
</evidence>
<dbReference type="InterPro" id="IPR017972">
    <property type="entry name" value="Cyt_P450_CS"/>
</dbReference>
<keyword evidence="4" id="KW-0472">Membrane</keyword>
<keyword evidence="2" id="KW-0812">Transmembrane</keyword>
<keyword evidence="5 6" id="KW-0408">Iron</keyword>
<sequence>MKFTFQFISETVRLANIVPGIFRKAMREIKFKEYTIPAGWAVMVCPPAVHLEPTRYSNPLDFDPWRWEGIDTNSASRNFMAFGGGMRYCVGTDFTKLQMAVFLHCLLTNYKWKAIKGGQILRTPGLQFPNGYHIQVSKKIRQG</sequence>
<dbReference type="PANTHER" id="PTHR24286:SF11">
    <property type="entry name" value="CYTOCHROME P450, FAMILY 87, SUBFAMILY A, POLYPEPTIDE 2"/>
    <property type="match status" value="1"/>
</dbReference>
<dbReference type="AlphaFoldDB" id="A0ABD1HK36"/>